<gene>
    <name evidence="7" type="ORF">SAMN05421837_1021088</name>
</gene>
<evidence type="ECO:0000256" key="5">
    <source>
        <dbReference type="ARBA" id="ARBA00022691"/>
    </source>
</evidence>
<dbReference type="Proteomes" id="UP000198878">
    <property type="component" value="Unassembled WGS sequence"/>
</dbReference>
<dbReference type="InterPro" id="IPR011610">
    <property type="entry name" value="SAM_mthyl_Trfase_ML2640-like"/>
</dbReference>
<sequence>MTQSLPAVSITAVGVAALRAHESRRPDRLFDDPYAAAFHAAGSSLLPVAPGETPQGGLGALFARQVAIRTRFYDDYLLAAGCSQVVVLAAGLDARAFRLGWPPGVRLFELDLPEVLAFKDEVLAAQRAVPSCERVVVPADLRGDWAGALRAGGFDPAVPAAWLAEGLLVYLSREDAGKLLSTVTDLSAPGSRVSFEHRSAETRDGLLARAKATPGAERVTRLWQGGLGGEAPEWLRGHGWAPTVVSHAELAVKYDRPGDETLDGFVTAVRQSSTLR</sequence>
<dbReference type="Gene3D" id="3.40.50.150">
    <property type="entry name" value="Vaccinia Virus protein VP39"/>
    <property type="match status" value="1"/>
</dbReference>
<dbReference type="GO" id="GO:0032259">
    <property type="term" value="P:methylation"/>
    <property type="evidence" value="ECO:0007669"/>
    <property type="project" value="UniProtKB-KW"/>
</dbReference>
<evidence type="ECO:0000313" key="7">
    <source>
        <dbReference type="EMBL" id="SEF25279.1"/>
    </source>
</evidence>
<dbReference type="RefSeq" id="WP_086677109.1">
    <property type="nucleotide sequence ID" value="NZ_FNUJ01000002.1"/>
</dbReference>
<dbReference type="InterPro" id="IPR007213">
    <property type="entry name" value="Ppm1/Ppm2/Tcmp"/>
</dbReference>
<dbReference type="EC" id="2.1.1.-" evidence="6"/>
<dbReference type="InterPro" id="IPR029063">
    <property type="entry name" value="SAM-dependent_MTases_sf"/>
</dbReference>
<organism evidence="7 8">
    <name type="scientific">Amycolatopsis pretoriensis</name>
    <dbReference type="NCBI Taxonomy" id="218821"/>
    <lineage>
        <taxon>Bacteria</taxon>
        <taxon>Bacillati</taxon>
        <taxon>Actinomycetota</taxon>
        <taxon>Actinomycetes</taxon>
        <taxon>Pseudonocardiales</taxon>
        <taxon>Pseudonocardiaceae</taxon>
        <taxon>Amycolatopsis</taxon>
    </lineage>
</organism>
<reference evidence="8" key="1">
    <citation type="submission" date="2016-10" db="EMBL/GenBank/DDBJ databases">
        <authorList>
            <person name="Varghese N."/>
            <person name="Submissions S."/>
        </authorList>
    </citation>
    <scope>NUCLEOTIDE SEQUENCE [LARGE SCALE GENOMIC DNA]</scope>
    <source>
        <strain evidence="8">DSM 44654</strain>
    </source>
</reference>
<evidence type="ECO:0000256" key="2">
    <source>
        <dbReference type="ARBA" id="ARBA00008138"/>
    </source>
</evidence>
<keyword evidence="5 6" id="KW-0949">S-adenosyl-L-methionine</keyword>
<dbReference type="PANTHER" id="PTHR43619">
    <property type="entry name" value="S-ADENOSYL-L-METHIONINE-DEPENDENT METHYLTRANSFERASE YKTD-RELATED"/>
    <property type="match status" value="1"/>
</dbReference>
<evidence type="ECO:0000256" key="6">
    <source>
        <dbReference type="RuleBase" id="RU362030"/>
    </source>
</evidence>
<keyword evidence="3 6" id="KW-0489">Methyltransferase</keyword>
<dbReference type="OrthoDB" id="9806164at2"/>
<dbReference type="NCBIfam" id="TIGR00027">
    <property type="entry name" value="mthyl_TIGR00027"/>
    <property type="match status" value="1"/>
</dbReference>
<evidence type="ECO:0000256" key="1">
    <source>
        <dbReference type="ARBA" id="ARBA00003907"/>
    </source>
</evidence>
<comment type="function">
    <text evidence="1 6">Exhibits S-adenosyl-L-methionine-dependent methyltransferase activity.</text>
</comment>
<name>A0A1H5QGY9_9PSEU</name>
<comment type="similarity">
    <text evidence="2 6">Belongs to the UPF0677 family.</text>
</comment>
<evidence type="ECO:0000313" key="8">
    <source>
        <dbReference type="Proteomes" id="UP000198878"/>
    </source>
</evidence>
<evidence type="ECO:0000256" key="3">
    <source>
        <dbReference type="ARBA" id="ARBA00022603"/>
    </source>
</evidence>
<keyword evidence="4 7" id="KW-0808">Transferase</keyword>
<proteinExistence type="inferred from homology"/>
<dbReference type="STRING" id="218821.SAMN05421837_1021088"/>
<dbReference type="Pfam" id="PF04072">
    <property type="entry name" value="LCM"/>
    <property type="match status" value="1"/>
</dbReference>
<evidence type="ECO:0000256" key="4">
    <source>
        <dbReference type="ARBA" id="ARBA00022679"/>
    </source>
</evidence>
<accession>A0A1H5QGY9</accession>
<dbReference type="AlphaFoldDB" id="A0A1H5QGY9"/>
<dbReference type="GO" id="GO:0008168">
    <property type="term" value="F:methyltransferase activity"/>
    <property type="evidence" value="ECO:0007669"/>
    <property type="project" value="UniProtKB-UniRule"/>
</dbReference>
<dbReference type="EMBL" id="FNUJ01000002">
    <property type="protein sequence ID" value="SEF25279.1"/>
    <property type="molecule type" value="Genomic_DNA"/>
</dbReference>
<protein>
    <recommendedName>
        <fullName evidence="6">S-adenosyl-L-methionine-dependent methyltransferase</fullName>
        <ecNumber evidence="6">2.1.1.-</ecNumber>
    </recommendedName>
</protein>
<dbReference type="PANTHER" id="PTHR43619:SF2">
    <property type="entry name" value="S-ADENOSYL-L-METHIONINE-DEPENDENT METHYLTRANSFERASES SUPERFAMILY PROTEIN"/>
    <property type="match status" value="1"/>
</dbReference>
<keyword evidence="8" id="KW-1185">Reference proteome</keyword>
<dbReference type="SUPFAM" id="SSF53335">
    <property type="entry name" value="S-adenosyl-L-methionine-dependent methyltransferases"/>
    <property type="match status" value="1"/>
</dbReference>